<evidence type="ECO:0000313" key="2">
    <source>
        <dbReference type="Proteomes" id="UP000015106"/>
    </source>
</evidence>
<protein>
    <submittedName>
        <fullName evidence="1">Uncharacterized protein</fullName>
    </submittedName>
</protein>
<sequence length="33" mass="3718">MPLVLQCYLSQNFVAIPVLSFCNCSVKYPRIAV</sequence>
<dbReference type="Gramene" id="TuG1812G0700005637.01.T01">
    <property type="protein sequence ID" value="TuG1812G0700005637.01.T01.cds295351"/>
    <property type="gene ID" value="TuG1812G0700005637.01"/>
</dbReference>
<organism evidence="1 2">
    <name type="scientific">Triticum urartu</name>
    <name type="common">Red wild einkorn</name>
    <name type="synonym">Crithodium urartu</name>
    <dbReference type="NCBI Taxonomy" id="4572"/>
    <lineage>
        <taxon>Eukaryota</taxon>
        <taxon>Viridiplantae</taxon>
        <taxon>Streptophyta</taxon>
        <taxon>Embryophyta</taxon>
        <taxon>Tracheophyta</taxon>
        <taxon>Spermatophyta</taxon>
        <taxon>Magnoliopsida</taxon>
        <taxon>Liliopsida</taxon>
        <taxon>Poales</taxon>
        <taxon>Poaceae</taxon>
        <taxon>BOP clade</taxon>
        <taxon>Pooideae</taxon>
        <taxon>Triticodae</taxon>
        <taxon>Triticeae</taxon>
        <taxon>Triticinae</taxon>
        <taxon>Triticum</taxon>
    </lineage>
</organism>
<reference evidence="2" key="1">
    <citation type="journal article" date="2013" name="Nature">
        <title>Draft genome of the wheat A-genome progenitor Triticum urartu.</title>
        <authorList>
            <person name="Ling H.Q."/>
            <person name="Zhao S."/>
            <person name="Liu D."/>
            <person name="Wang J."/>
            <person name="Sun H."/>
            <person name="Zhang C."/>
            <person name="Fan H."/>
            <person name="Li D."/>
            <person name="Dong L."/>
            <person name="Tao Y."/>
            <person name="Gao C."/>
            <person name="Wu H."/>
            <person name="Li Y."/>
            <person name="Cui Y."/>
            <person name="Guo X."/>
            <person name="Zheng S."/>
            <person name="Wang B."/>
            <person name="Yu K."/>
            <person name="Liang Q."/>
            <person name="Yang W."/>
            <person name="Lou X."/>
            <person name="Chen J."/>
            <person name="Feng M."/>
            <person name="Jian J."/>
            <person name="Zhang X."/>
            <person name="Luo G."/>
            <person name="Jiang Y."/>
            <person name="Liu J."/>
            <person name="Wang Z."/>
            <person name="Sha Y."/>
            <person name="Zhang B."/>
            <person name="Wu H."/>
            <person name="Tang D."/>
            <person name="Shen Q."/>
            <person name="Xue P."/>
            <person name="Zou S."/>
            <person name="Wang X."/>
            <person name="Liu X."/>
            <person name="Wang F."/>
            <person name="Yang Y."/>
            <person name="An X."/>
            <person name="Dong Z."/>
            <person name="Zhang K."/>
            <person name="Zhang X."/>
            <person name="Luo M.C."/>
            <person name="Dvorak J."/>
            <person name="Tong Y."/>
            <person name="Wang J."/>
            <person name="Yang H."/>
            <person name="Li Z."/>
            <person name="Wang D."/>
            <person name="Zhang A."/>
            <person name="Wang J."/>
        </authorList>
    </citation>
    <scope>NUCLEOTIDE SEQUENCE</scope>
    <source>
        <strain evidence="2">cv. G1812</strain>
    </source>
</reference>
<reference evidence="1" key="3">
    <citation type="submission" date="2022-06" db="UniProtKB">
        <authorList>
            <consortium name="EnsemblPlants"/>
        </authorList>
    </citation>
    <scope>IDENTIFICATION</scope>
</reference>
<accession>A0A8R7VDR7</accession>
<name>A0A8R7VDR7_TRIUA</name>
<evidence type="ECO:0000313" key="1">
    <source>
        <dbReference type="EnsemblPlants" id="TuG1812G0700005637.01.T01.cds295351"/>
    </source>
</evidence>
<dbReference type="EnsemblPlants" id="TuG1812G0700005637.01.T01">
    <property type="protein sequence ID" value="TuG1812G0700005637.01.T01.cds295351"/>
    <property type="gene ID" value="TuG1812G0700005637.01"/>
</dbReference>
<keyword evidence="2" id="KW-1185">Reference proteome</keyword>
<reference evidence="1" key="2">
    <citation type="submission" date="2018-03" db="EMBL/GenBank/DDBJ databases">
        <title>The Triticum urartu genome reveals the dynamic nature of wheat genome evolution.</title>
        <authorList>
            <person name="Ling H."/>
            <person name="Ma B."/>
            <person name="Shi X."/>
            <person name="Liu H."/>
            <person name="Dong L."/>
            <person name="Sun H."/>
            <person name="Cao Y."/>
            <person name="Gao Q."/>
            <person name="Zheng S."/>
            <person name="Li Y."/>
            <person name="Yu Y."/>
            <person name="Du H."/>
            <person name="Qi M."/>
            <person name="Li Y."/>
            <person name="Yu H."/>
            <person name="Cui Y."/>
            <person name="Wang N."/>
            <person name="Chen C."/>
            <person name="Wu H."/>
            <person name="Zhao Y."/>
            <person name="Zhang J."/>
            <person name="Li Y."/>
            <person name="Zhou W."/>
            <person name="Zhang B."/>
            <person name="Hu W."/>
            <person name="Eijk M."/>
            <person name="Tang J."/>
            <person name="Witsenboer H."/>
            <person name="Zhao S."/>
            <person name="Li Z."/>
            <person name="Zhang A."/>
            <person name="Wang D."/>
            <person name="Liang C."/>
        </authorList>
    </citation>
    <scope>NUCLEOTIDE SEQUENCE [LARGE SCALE GENOMIC DNA]</scope>
    <source>
        <strain evidence="1">cv. G1812</strain>
    </source>
</reference>
<dbReference type="AlphaFoldDB" id="A0A8R7VDR7"/>
<proteinExistence type="predicted"/>
<dbReference type="Proteomes" id="UP000015106">
    <property type="component" value="Chromosome 7"/>
</dbReference>